<keyword evidence="2 6" id="KW-0121">Carboxypeptidase</keyword>
<comment type="similarity">
    <text evidence="1 6">Belongs to the peptidase S10 family.</text>
</comment>
<comment type="caution">
    <text evidence="8">The sequence shown here is derived from an EMBL/GenBank/DDBJ whole genome shotgun (WGS) entry which is preliminary data.</text>
</comment>
<keyword evidence="7" id="KW-0732">Signal</keyword>
<evidence type="ECO:0000256" key="4">
    <source>
        <dbReference type="ARBA" id="ARBA00022801"/>
    </source>
</evidence>
<dbReference type="Gene3D" id="1.10.287.410">
    <property type="match status" value="1"/>
</dbReference>
<keyword evidence="3 6" id="KW-0645">Protease</keyword>
<feature type="chain" id="PRO_5020617866" description="Carboxypeptidase" evidence="7">
    <location>
        <begin position="39"/>
        <end position="511"/>
    </location>
</feature>
<dbReference type="PANTHER" id="PTHR11802:SF453">
    <property type="entry name" value="S1, PUTATIVE-RELATED"/>
    <property type="match status" value="1"/>
</dbReference>
<dbReference type="InterPro" id="IPR029058">
    <property type="entry name" value="AB_hydrolase_fold"/>
</dbReference>
<dbReference type="PROSITE" id="PS00131">
    <property type="entry name" value="CARBOXYPEPT_SER_SER"/>
    <property type="match status" value="1"/>
</dbReference>
<gene>
    <name evidence="8" type="ORF">EST38_g10298</name>
</gene>
<evidence type="ECO:0000256" key="2">
    <source>
        <dbReference type="ARBA" id="ARBA00022645"/>
    </source>
</evidence>
<evidence type="ECO:0000256" key="3">
    <source>
        <dbReference type="ARBA" id="ARBA00022670"/>
    </source>
</evidence>
<evidence type="ECO:0000256" key="1">
    <source>
        <dbReference type="ARBA" id="ARBA00009431"/>
    </source>
</evidence>
<dbReference type="PANTHER" id="PTHR11802">
    <property type="entry name" value="SERINE PROTEASE FAMILY S10 SERINE CARBOXYPEPTIDASE"/>
    <property type="match status" value="1"/>
</dbReference>
<dbReference type="GO" id="GO:0006508">
    <property type="term" value="P:proteolysis"/>
    <property type="evidence" value="ECO:0007669"/>
    <property type="project" value="UniProtKB-KW"/>
</dbReference>
<proteinExistence type="inferred from homology"/>
<dbReference type="AlphaFoldDB" id="A0A4Q2D9Y8"/>
<name>A0A4Q2D9Y8_9AGAR</name>
<accession>A0A4Q2D9Y8</accession>
<dbReference type="GO" id="GO:0004185">
    <property type="term" value="F:serine-type carboxypeptidase activity"/>
    <property type="evidence" value="ECO:0007669"/>
    <property type="project" value="UniProtKB-UniRule"/>
</dbReference>
<dbReference type="OrthoDB" id="443318at2759"/>
<dbReference type="GO" id="GO:0000324">
    <property type="term" value="C:fungal-type vacuole"/>
    <property type="evidence" value="ECO:0007669"/>
    <property type="project" value="TreeGrafter"/>
</dbReference>
<dbReference type="STRING" id="2316362.A0A4Q2D9Y8"/>
<sequence length="511" mass="56469">MLSMRIGSLIRRNVPWSTAMHVVWTILLLFHAITRASASVGQVPSVDGIIGGVPSIERHGLTSEGVSTDTWENPIAVPGKVRLVENSRLCEKTPGVYEAAGYTDLTKTDSIWFWFFAARNNPDTAPLVLWFNGGPGSSSMYGLFQAHGPCRISNDSRTVNHNPFSWNTNANVLYIDQPAGVGFSVSLPLKIKTSQQAAGDIWRFLQIWLSDERFSKLKGREVGIWTESYGGHYGPAFAKYFLDRNNAIAAKQITDIPVNLTTLGIGNGLTDPLVQYAWLMSYAVNNPYHPLVNDSVVQAANTSWSRKGGCREQIAECYSSDSDTVCSAAQSYCNSNILTRLNGKYDPYYVPTPTPNPYPPDFSNYLNQNRLLIETQKIWIGTNYEVYANFAGTGDWMRNSRGDLEKVVDKGVKVLVYAGDADYILNYFGIEAMMDALETKFSTDYRTQSFKNYTVDGLVAGVYKRAGTLSYLRAYGAGHMVPAYSFGSLKAGEAALQMFDQTQSGKGLEPT</sequence>
<dbReference type="Proteomes" id="UP000290288">
    <property type="component" value="Unassembled WGS sequence"/>
</dbReference>
<reference evidence="8 9" key="1">
    <citation type="submission" date="2019-01" db="EMBL/GenBank/DDBJ databases">
        <title>Draft genome sequence of Psathyrella aberdarensis IHI B618.</title>
        <authorList>
            <person name="Buettner E."/>
            <person name="Kellner H."/>
        </authorList>
    </citation>
    <scope>NUCLEOTIDE SEQUENCE [LARGE SCALE GENOMIC DNA]</scope>
    <source>
        <strain evidence="8 9">IHI B618</strain>
    </source>
</reference>
<organism evidence="8 9">
    <name type="scientific">Candolleomyces aberdarensis</name>
    <dbReference type="NCBI Taxonomy" id="2316362"/>
    <lineage>
        <taxon>Eukaryota</taxon>
        <taxon>Fungi</taxon>
        <taxon>Dikarya</taxon>
        <taxon>Basidiomycota</taxon>
        <taxon>Agaricomycotina</taxon>
        <taxon>Agaricomycetes</taxon>
        <taxon>Agaricomycetidae</taxon>
        <taxon>Agaricales</taxon>
        <taxon>Agaricineae</taxon>
        <taxon>Psathyrellaceae</taxon>
        <taxon>Candolleomyces</taxon>
    </lineage>
</organism>
<evidence type="ECO:0000313" key="8">
    <source>
        <dbReference type="EMBL" id="RXW15561.1"/>
    </source>
</evidence>
<dbReference type="PRINTS" id="PR00724">
    <property type="entry name" value="CRBOXYPTASEC"/>
</dbReference>
<dbReference type="EMBL" id="SDEE01000539">
    <property type="protein sequence ID" value="RXW15561.1"/>
    <property type="molecule type" value="Genomic_DNA"/>
</dbReference>
<keyword evidence="5" id="KW-0325">Glycoprotein</keyword>
<keyword evidence="9" id="KW-1185">Reference proteome</keyword>
<dbReference type="Pfam" id="PF00450">
    <property type="entry name" value="Peptidase_S10"/>
    <property type="match status" value="1"/>
</dbReference>
<feature type="signal peptide" evidence="7">
    <location>
        <begin position="1"/>
        <end position="38"/>
    </location>
</feature>
<evidence type="ECO:0000256" key="7">
    <source>
        <dbReference type="SAM" id="SignalP"/>
    </source>
</evidence>
<protein>
    <recommendedName>
        <fullName evidence="6">Carboxypeptidase</fullName>
        <ecNumber evidence="6">3.4.16.-</ecNumber>
    </recommendedName>
</protein>
<dbReference type="EC" id="3.4.16.-" evidence="6"/>
<dbReference type="InterPro" id="IPR018202">
    <property type="entry name" value="Ser_caboxypep_ser_AS"/>
</dbReference>
<dbReference type="InterPro" id="IPR001563">
    <property type="entry name" value="Peptidase_S10"/>
</dbReference>
<dbReference type="Gene3D" id="3.40.50.1820">
    <property type="entry name" value="alpha/beta hydrolase"/>
    <property type="match status" value="1"/>
</dbReference>
<keyword evidence="4 6" id="KW-0378">Hydrolase</keyword>
<dbReference type="SUPFAM" id="SSF53474">
    <property type="entry name" value="alpha/beta-Hydrolases"/>
    <property type="match status" value="1"/>
</dbReference>
<evidence type="ECO:0000256" key="5">
    <source>
        <dbReference type="ARBA" id="ARBA00023180"/>
    </source>
</evidence>
<evidence type="ECO:0000256" key="6">
    <source>
        <dbReference type="RuleBase" id="RU361156"/>
    </source>
</evidence>
<evidence type="ECO:0000313" key="9">
    <source>
        <dbReference type="Proteomes" id="UP000290288"/>
    </source>
</evidence>